<keyword evidence="3" id="KW-0997">Cell inner membrane</keyword>
<reference evidence="14 15" key="1">
    <citation type="submission" date="2016-12" db="EMBL/GenBank/DDBJ databases">
        <title>Draft genome sequences of strains Salinicola socius SMB35, Salinicola sp. MH3R3-1 and Chromohalobacter sp. SMB17 from the Verkhnekamsk potash mining region of Russia.</title>
        <authorList>
            <person name="Mavrodi D.V."/>
            <person name="Olsson B.E."/>
            <person name="Korsakova E.S."/>
            <person name="Pyankova A."/>
            <person name="Mavrodi O.V."/>
            <person name="Plotnikova E.G."/>
        </authorList>
    </citation>
    <scope>NUCLEOTIDE SEQUENCE [LARGE SCALE GENOMIC DNA]</scope>
    <source>
        <strain evidence="14 15">SMB17</strain>
    </source>
</reference>
<evidence type="ECO:0000256" key="10">
    <source>
        <dbReference type="ARBA" id="ARBA00042775"/>
    </source>
</evidence>
<evidence type="ECO:0000256" key="6">
    <source>
        <dbReference type="ARBA" id="ARBA00023136"/>
    </source>
</evidence>
<feature type="domain" description="PpiC" evidence="13">
    <location>
        <begin position="256"/>
        <end position="355"/>
    </location>
</feature>
<dbReference type="PROSITE" id="PS01096">
    <property type="entry name" value="PPIC_PPIASE_1"/>
    <property type="match status" value="1"/>
</dbReference>
<evidence type="ECO:0000256" key="12">
    <source>
        <dbReference type="SAM" id="Phobius"/>
    </source>
</evidence>
<evidence type="ECO:0000256" key="4">
    <source>
        <dbReference type="ARBA" id="ARBA00022692"/>
    </source>
</evidence>
<comment type="subcellular location">
    <subcellularLocation>
        <location evidence="1">Cell inner membrane</location>
        <topology evidence="1">Single-pass type II membrane protein</topology>
        <orientation evidence="1">Periplasmic side</orientation>
    </subcellularLocation>
</comment>
<keyword evidence="11" id="KW-0697">Rotamase</keyword>
<dbReference type="InterPro" id="IPR046357">
    <property type="entry name" value="PPIase_dom_sf"/>
</dbReference>
<gene>
    <name evidence="14" type="ORF">BTW10_12305</name>
</gene>
<dbReference type="AlphaFoldDB" id="A0A1Q8TAZ6"/>
<dbReference type="SUPFAM" id="SSF54534">
    <property type="entry name" value="FKBP-like"/>
    <property type="match status" value="1"/>
</dbReference>
<keyword evidence="6 12" id="KW-0472">Membrane</keyword>
<evidence type="ECO:0000256" key="5">
    <source>
        <dbReference type="ARBA" id="ARBA00022989"/>
    </source>
</evidence>
<dbReference type="Proteomes" id="UP000186806">
    <property type="component" value="Unassembled WGS sequence"/>
</dbReference>
<evidence type="ECO:0000256" key="11">
    <source>
        <dbReference type="PROSITE-ProRule" id="PRU00278"/>
    </source>
</evidence>
<protein>
    <recommendedName>
        <fullName evidence="9">Periplasmic chaperone PpiD</fullName>
    </recommendedName>
    <alternativeName>
        <fullName evidence="10">Periplasmic folding chaperone</fullName>
    </alternativeName>
</protein>
<dbReference type="STRING" id="223900.GCA_000821045_01200"/>
<keyword evidence="5 12" id="KW-1133">Transmembrane helix</keyword>
<keyword evidence="4 12" id="KW-0812">Transmembrane</keyword>
<name>A0A1Q8TAZ6_9GAMM</name>
<dbReference type="GO" id="GO:0003755">
    <property type="term" value="F:peptidyl-prolyl cis-trans isomerase activity"/>
    <property type="evidence" value="ECO:0007669"/>
    <property type="project" value="UniProtKB-KW"/>
</dbReference>
<dbReference type="Gene3D" id="3.10.50.40">
    <property type="match status" value="1"/>
</dbReference>
<evidence type="ECO:0000313" key="15">
    <source>
        <dbReference type="Proteomes" id="UP000186806"/>
    </source>
</evidence>
<organism evidence="14 15">
    <name type="scientific">Chromohalobacter japonicus</name>
    <dbReference type="NCBI Taxonomy" id="223900"/>
    <lineage>
        <taxon>Bacteria</taxon>
        <taxon>Pseudomonadati</taxon>
        <taxon>Pseudomonadota</taxon>
        <taxon>Gammaproteobacteria</taxon>
        <taxon>Oceanospirillales</taxon>
        <taxon>Halomonadaceae</taxon>
        <taxon>Chromohalobacter</taxon>
    </lineage>
</organism>
<evidence type="ECO:0000256" key="3">
    <source>
        <dbReference type="ARBA" id="ARBA00022519"/>
    </source>
</evidence>
<dbReference type="PANTHER" id="PTHR47529:SF1">
    <property type="entry name" value="PERIPLASMIC CHAPERONE PPID"/>
    <property type="match status" value="1"/>
</dbReference>
<evidence type="ECO:0000256" key="2">
    <source>
        <dbReference type="ARBA" id="ARBA00022475"/>
    </source>
</evidence>
<keyword evidence="2" id="KW-1003">Cell membrane</keyword>
<dbReference type="SUPFAM" id="SSF109998">
    <property type="entry name" value="Triger factor/SurA peptide-binding domain-like"/>
    <property type="match status" value="1"/>
</dbReference>
<dbReference type="GO" id="GO:0005886">
    <property type="term" value="C:plasma membrane"/>
    <property type="evidence" value="ECO:0007669"/>
    <property type="project" value="UniProtKB-SubCell"/>
</dbReference>
<keyword evidence="11 14" id="KW-0413">Isomerase</keyword>
<dbReference type="RefSeq" id="WP_075369661.1">
    <property type="nucleotide sequence ID" value="NZ_MSDQ01000030.1"/>
</dbReference>
<keyword evidence="15" id="KW-1185">Reference proteome</keyword>
<dbReference type="InterPro" id="IPR000297">
    <property type="entry name" value="PPIase_PpiC"/>
</dbReference>
<evidence type="ECO:0000256" key="1">
    <source>
        <dbReference type="ARBA" id="ARBA00004382"/>
    </source>
</evidence>
<comment type="similarity">
    <text evidence="8">Belongs to the PpiD chaperone family.</text>
</comment>
<evidence type="ECO:0000256" key="7">
    <source>
        <dbReference type="ARBA" id="ARBA00023186"/>
    </source>
</evidence>
<dbReference type="InterPro" id="IPR052029">
    <property type="entry name" value="PpiD_chaperone"/>
</dbReference>
<dbReference type="InterPro" id="IPR023058">
    <property type="entry name" value="PPIase_PpiC_CS"/>
</dbReference>
<dbReference type="EMBL" id="MSDQ01000030">
    <property type="protein sequence ID" value="OLO10869.1"/>
    <property type="molecule type" value="Genomic_DNA"/>
</dbReference>
<evidence type="ECO:0000256" key="8">
    <source>
        <dbReference type="ARBA" id="ARBA00038408"/>
    </source>
</evidence>
<evidence type="ECO:0000313" key="14">
    <source>
        <dbReference type="EMBL" id="OLO10869.1"/>
    </source>
</evidence>
<dbReference type="Pfam" id="PF00639">
    <property type="entry name" value="Rotamase"/>
    <property type="match status" value="1"/>
</dbReference>
<dbReference type="PANTHER" id="PTHR47529">
    <property type="entry name" value="PEPTIDYL-PROLYL CIS-TRANS ISOMERASE D"/>
    <property type="match status" value="1"/>
</dbReference>
<comment type="caution">
    <text evidence="14">The sequence shown here is derived from an EMBL/GenBank/DDBJ whole genome shotgun (WGS) entry which is preliminary data.</text>
</comment>
<dbReference type="PROSITE" id="PS50198">
    <property type="entry name" value="PPIC_PPIASE_2"/>
    <property type="match status" value="1"/>
</dbReference>
<accession>A0A1Q8TAZ6</accession>
<sequence length="602" mass="66404">MLQRIREGSQGWAAKMIVGAIIVTFALFGAESLVGVFTSGSNDAATVNGESIGKRAVEMQVQRAIRSGQVPPDQERELRKQVTDQLISTELLDQYAEEGGMHLSDAQIDQLIVSRPEFQDSEGSFSQEVFSNRLSQAGYTPLSFRKELRSDMKRQQLQQGIGLSTLLLPGEAKRLQALENQTRDFRYAALQADDLDTPVEVSQDDMQAYYDAHQDQYQRPEQVKVAYVVLDQQEVAQDVDVDEQQLRDAYAEERQDAPREVAHIMVDYGDERSRDEAMTRIEEAQDKLDGGEDFAAVAAEYSDDSATADQGGDLGVINRGFLGEAFDDAAFSLGEGDVSSIVDGGDGLHLIKVTDIDFPSFDERRDQLAEQVRLDNSSDAFNERVQALEDQSYAAEDLQSVADELGLEMQTSDWVSRDSADGVLAEPGVMDAAFSEDVLENGYNSDILELDDQRRAVVRVTDHRDATTLPLDEVKDRVREATQAVKTRKALEAHAQTLVEALKKGESVSLDWQSVEEATRDGGNAPDGVLRQAFRLPHPDQGSSFGQAPTDEGVAVIELTDVRDGDTGDASDSTQMTQRLRAQAAIQGLTETLREEADIERH</sequence>
<feature type="transmembrane region" description="Helical" evidence="12">
    <location>
        <begin position="12"/>
        <end position="30"/>
    </location>
</feature>
<proteinExistence type="inferred from homology"/>
<dbReference type="Pfam" id="PF13624">
    <property type="entry name" value="SurA_N_3"/>
    <property type="match status" value="1"/>
</dbReference>
<keyword evidence="7" id="KW-0143">Chaperone</keyword>
<evidence type="ECO:0000259" key="13">
    <source>
        <dbReference type="PROSITE" id="PS50198"/>
    </source>
</evidence>
<dbReference type="InterPro" id="IPR027304">
    <property type="entry name" value="Trigger_fact/SurA_dom_sf"/>
</dbReference>
<evidence type="ECO:0000256" key="9">
    <source>
        <dbReference type="ARBA" id="ARBA00040743"/>
    </source>
</evidence>
<dbReference type="Gene3D" id="1.10.4030.10">
    <property type="entry name" value="Porin chaperone SurA, peptide-binding domain"/>
    <property type="match status" value="1"/>
</dbReference>